<sequence length="92" mass="10373">MVIRIYIVPTEGTTGTWMRSSRRSKRDLTSLVLVGVAELATSQWRDVPPTGTDRCRAGDGHFVTDHNIRDSPFLQCASRLRARSGQFRLNIL</sequence>
<comment type="caution">
    <text evidence="1">The sequence shown here is derived from an EMBL/GenBank/DDBJ whole genome shotgun (WGS) entry which is preliminary data.</text>
</comment>
<dbReference type="EMBL" id="BGPR01042810">
    <property type="protein sequence ID" value="GBO19340.1"/>
    <property type="molecule type" value="Genomic_DNA"/>
</dbReference>
<evidence type="ECO:0000313" key="2">
    <source>
        <dbReference type="EMBL" id="GBO19343.1"/>
    </source>
</evidence>
<organism evidence="1 3">
    <name type="scientific">Araneus ventricosus</name>
    <name type="common">Orbweaver spider</name>
    <name type="synonym">Epeira ventricosa</name>
    <dbReference type="NCBI Taxonomy" id="182803"/>
    <lineage>
        <taxon>Eukaryota</taxon>
        <taxon>Metazoa</taxon>
        <taxon>Ecdysozoa</taxon>
        <taxon>Arthropoda</taxon>
        <taxon>Chelicerata</taxon>
        <taxon>Arachnida</taxon>
        <taxon>Araneae</taxon>
        <taxon>Araneomorphae</taxon>
        <taxon>Entelegynae</taxon>
        <taxon>Araneoidea</taxon>
        <taxon>Araneidae</taxon>
        <taxon>Araneus</taxon>
    </lineage>
</organism>
<proteinExistence type="predicted"/>
<accession>A0A4Y2V6Q3</accession>
<protein>
    <submittedName>
        <fullName evidence="1">Uncharacterized protein</fullName>
    </submittedName>
</protein>
<dbReference type="AlphaFoldDB" id="A0A4Y2V6Q3"/>
<dbReference type="Proteomes" id="UP000499080">
    <property type="component" value="Unassembled WGS sequence"/>
</dbReference>
<evidence type="ECO:0000313" key="3">
    <source>
        <dbReference type="Proteomes" id="UP000499080"/>
    </source>
</evidence>
<name>A0A4Y2V6Q3_ARAVE</name>
<reference evidence="1 3" key="1">
    <citation type="journal article" date="2019" name="Sci. Rep.">
        <title>Orb-weaving spider Araneus ventricosus genome elucidates the spidroin gene catalogue.</title>
        <authorList>
            <person name="Kono N."/>
            <person name="Nakamura H."/>
            <person name="Ohtoshi R."/>
            <person name="Moran D.A.P."/>
            <person name="Shinohara A."/>
            <person name="Yoshida Y."/>
            <person name="Fujiwara M."/>
            <person name="Mori M."/>
            <person name="Tomita M."/>
            <person name="Arakawa K."/>
        </authorList>
    </citation>
    <scope>NUCLEOTIDE SEQUENCE [LARGE SCALE GENOMIC DNA]</scope>
</reference>
<dbReference type="EMBL" id="BGPR01042814">
    <property type="protein sequence ID" value="GBO19343.1"/>
    <property type="molecule type" value="Genomic_DNA"/>
</dbReference>
<keyword evidence="3" id="KW-1185">Reference proteome</keyword>
<gene>
    <name evidence="2" type="ORF">AVEN_133389_1</name>
    <name evidence="1" type="ORF">AVEN_17937_1</name>
</gene>
<evidence type="ECO:0000313" key="1">
    <source>
        <dbReference type="EMBL" id="GBO19340.1"/>
    </source>
</evidence>